<evidence type="ECO:0000313" key="2">
    <source>
        <dbReference type="Proteomes" id="UP000034954"/>
    </source>
</evidence>
<organism evidence="1 2">
    <name type="scientific">Candidatus Brocadia fulgida</name>
    <dbReference type="NCBI Taxonomy" id="380242"/>
    <lineage>
        <taxon>Bacteria</taxon>
        <taxon>Pseudomonadati</taxon>
        <taxon>Planctomycetota</taxon>
        <taxon>Candidatus Brocadiia</taxon>
        <taxon>Candidatus Brocadiales</taxon>
        <taxon>Candidatus Brocadiaceae</taxon>
        <taxon>Candidatus Brocadia</taxon>
    </lineage>
</organism>
<dbReference type="Proteomes" id="UP000034954">
    <property type="component" value="Unassembled WGS sequence"/>
</dbReference>
<reference evidence="1 2" key="1">
    <citation type="journal article" date="2013" name="BMC Microbiol.">
        <title>Identification of the type II cytochrome c maturation pathway in anammox bacteria by comparative genomics.</title>
        <authorList>
            <person name="Ferousi C."/>
            <person name="Speth D.R."/>
            <person name="Reimann J."/>
            <person name="Op den Camp H.J."/>
            <person name="Allen J.W."/>
            <person name="Keltjens J.T."/>
            <person name="Jetten M.S."/>
        </authorList>
    </citation>
    <scope>NUCLEOTIDE SEQUENCE [LARGE SCALE GENOMIC DNA]</scope>
    <source>
        <strain evidence="1">RU1</strain>
    </source>
</reference>
<feature type="non-terminal residue" evidence="1">
    <location>
        <position position="30"/>
    </location>
</feature>
<sequence length="30" mass="3336">MKGMKDDKAVIPGGNFVTQSYFIKKSKEST</sequence>
<proteinExistence type="predicted"/>
<dbReference type="EMBL" id="LAQJ01000030">
    <property type="protein sequence ID" value="KKO21031.1"/>
    <property type="molecule type" value="Genomic_DNA"/>
</dbReference>
<accession>A0A0M2V1L0</accession>
<gene>
    <name evidence="1" type="ORF">BROFUL_00248</name>
</gene>
<evidence type="ECO:0000313" key="1">
    <source>
        <dbReference type="EMBL" id="KKO21031.1"/>
    </source>
</evidence>
<name>A0A0M2V1L0_9BACT</name>
<comment type="caution">
    <text evidence="1">The sequence shown here is derived from an EMBL/GenBank/DDBJ whole genome shotgun (WGS) entry which is preliminary data.</text>
</comment>
<protein>
    <submittedName>
        <fullName evidence="1">Uncharacterized protein</fullName>
    </submittedName>
</protein>
<keyword evidence="2" id="KW-1185">Reference proteome</keyword>
<dbReference type="AlphaFoldDB" id="A0A0M2V1L0"/>